<proteinExistence type="predicted"/>
<accession>A0A5J6L9L8</accession>
<dbReference type="KEGG" id="nik:F5I99_01725"/>
<dbReference type="AlphaFoldDB" id="A0A5J6L9L8"/>
<reference evidence="2 3" key="1">
    <citation type="submission" date="2019-09" db="EMBL/GenBank/DDBJ databases">
        <title>Nitrincola iocasae sp. nov., a bacterium isolated from the sediment collected at a cold seep field in South China Sea.</title>
        <authorList>
            <person name="Zhang H."/>
            <person name="Wang H."/>
            <person name="Li C."/>
        </authorList>
    </citation>
    <scope>NUCLEOTIDE SEQUENCE [LARGE SCALE GENOMIC DNA]</scope>
    <source>
        <strain evidence="2 3">KXZD1103</strain>
    </source>
</reference>
<evidence type="ECO:0000313" key="3">
    <source>
        <dbReference type="Proteomes" id="UP000325606"/>
    </source>
</evidence>
<organism evidence="2 3">
    <name type="scientific">Nitrincola iocasae</name>
    <dbReference type="NCBI Taxonomy" id="2614693"/>
    <lineage>
        <taxon>Bacteria</taxon>
        <taxon>Pseudomonadati</taxon>
        <taxon>Pseudomonadota</taxon>
        <taxon>Gammaproteobacteria</taxon>
        <taxon>Oceanospirillales</taxon>
        <taxon>Oceanospirillaceae</taxon>
        <taxon>Nitrincola</taxon>
    </lineage>
</organism>
<gene>
    <name evidence="2" type="ORF">F5I99_01725</name>
</gene>
<evidence type="ECO:0000259" key="1">
    <source>
        <dbReference type="Pfam" id="PF08808"/>
    </source>
</evidence>
<evidence type="ECO:0000313" key="2">
    <source>
        <dbReference type="EMBL" id="QEW05314.1"/>
    </source>
</evidence>
<dbReference type="InterPro" id="IPR014914">
    <property type="entry name" value="RES_dom"/>
</dbReference>
<keyword evidence="3" id="KW-1185">Reference proteome</keyword>
<sequence>MRNVEGLHYDTVDDMRCLKVKFSAELIDAVSINAIHVPNDYTTSRIFRAKVKKSGEAGLQYRSVRHAGATCWALMSPSPVESAVQTQHFEFVFDGESISKVRELKL</sequence>
<dbReference type="EMBL" id="CP044222">
    <property type="protein sequence ID" value="QEW05314.1"/>
    <property type="molecule type" value="Genomic_DNA"/>
</dbReference>
<feature type="domain" description="RES" evidence="1">
    <location>
        <begin position="4"/>
        <end position="94"/>
    </location>
</feature>
<protein>
    <submittedName>
        <fullName evidence="2">RES family NAD+ phosphorylase</fullName>
    </submittedName>
</protein>
<dbReference type="Pfam" id="PF08808">
    <property type="entry name" value="RES"/>
    <property type="match status" value="1"/>
</dbReference>
<dbReference type="Proteomes" id="UP000325606">
    <property type="component" value="Chromosome"/>
</dbReference>
<name>A0A5J6L9L8_9GAMM</name>